<accession>A0A2P4PMK0</accession>
<evidence type="ECO:0000313" key="1">
    <source>
        <dbReference type="EMBL" id="POG66618.1"/>
    </source>
</evidence>
<sequence>LKLPLNYPFHLSQLLKPLKNRVNLVAVQLCNKIKFFTFTNFIVRSDWKLNIYVLLNNHLSIICLLNSIYL</sequence>
<dbReference type="Proteomes" id="UP000018888">
    <property type="component" value="Unassembled WGS sequence"/>
</dbReference>
<comment type="caution">
    <text evidence="1">The sequence shown here is derived from an EMBL/GenBank/DDBJ whole genome shotgun (WGS) entry which is preliminary data.</text>
</comment>
<proteinExistence type="predicted"/>
<reference evidence="1 2" key="2">
    <citation type="journal article" date="2018" name="New Phytol.">
        <title>High intraspecific genome diversity in the model arbuscular mycorrhizal symbiont Rhizophagus irregularis.</title>
        <authorList>
            <person name="Chen E.C.H."/>
            <person name="Morin E."/>
            <person name="Beaudet D."/>
            <person name="Noel J."/>
            <person name="Yildirir G."/>
            <person name="Ndikumana S."/>
            <person name="Charron P."/>
            <person name="St-Onge C."/>
            <person name="Giorgi J."/>
            <person name="Kruger M."/>
            <person name="Marton T."/>
            <person name="Ropars J."/>
            <person name="Grigoriev I.V."/>
            <person name="Hainaut M."/>
            <person name="Henrissat B."/>
            <person name="Roux C."/>
            <person name="Martin F."/>
            <person name="Corradi N."/>
        </authorList>
    </citation>
    <scope>NUCLEOTIDE SEQUENCE [LARGE SCALE GENOMIC DNA]</scope>
    <source>
        <strain evidence="1 2">DAOM 197198</strain>
    </source>
</reference>
<protein>
    <submittedName>
        <fullName evidence="1">Uncharacterized protein</fullName>
    </submittedName>
</protein>
<evidence type="ECO:0000313" key="2">
    <source>
        <dbReference type="Proteomes" id="UP000018888"/>
    </source>
</evidence>
<name>A0A2P4PMK0_RHIID</name>
<feature type="non-terminal residue" evidence="1">
    <location>
        <position position="1"/>
    </location>
</feature>
<dbReference type="EMBL" id="AUPC02000187">
    <property type="protein sequence ID" value="POG66618.1"/>
    <property type="molecule type" value="Genomic_DNA"/>
</dbReference>
<organism evidence="1 2">
    <name type="scientific">Rhizophagus irregularis (strain DAOM 181602 / DAOM 197198 / MUCL 43194)</name>
    <name type="common">Arbuscular mycorrhizal fungus</name>
    <name type="synonym">Glomus intraradices</name>
    <dbReference type="NCBI Taxonomy" id="747089"/>
    <lineage>
        <taxon>Eukaryota</taxon>
        <taxon>Fungi</taxon>
        <taxon>Fungi incertae sedis</taxon>
        <taxon>Mucoromycota</taxon>
        <taxon>Glomeromycotina</taxon>
        <taxon>Glomeromycetes</taxon>
        <taxon>Glomerales</taxon>
        <taxon>Glomeraceae</taxon>
        <taxon>Rhizophagus</taxon>
    </lineage>
</organism>
<gene>
    <name evidence="1" type="ORF">GLOIN_2v1655702</name>
</gene>
<keyword evidence="2" id="KW-1185">Reference proteome</keyword>
<reference evidence="1 2" key="1">
    <citation type="journal article" date="2013" name="Proc. Natl. Acad. Sci. U.S.A.">
        <title>Genome of an arbuscular mycorrhizal fungus provides insight into the oldest plant symbiosis.</title>
        <authorList>
            <person name="Tisserant E."/>
            <person name="Malbreil M."/>
            <person name="Kuo A."/>
            <person name="Kohler A."/>
            <person name="Symeonidi A."/>
            <person name="Balestrini R."/>
            <person name="Charron P."/>
            <person name="Duensing N."/>
            <person name="Frei Dit Frey N."/>
            <person name="Gianinazzi-Pearson V."/>
            <person name="Gilbert L.B."/>
            <person name="Handa Y."/>
            <person name="Herr J.R."/>
            <person name="Hijri M."/>
            <person name="Koul R."/>
            <person name="Kawaguchi M."/>
            <person name="Krajinski F."/>
            <person name="Lammers P.J."/>
            <person name="Masclaux F.G."/>
            <person name="Murat C."/>
            <person name="Morin E."/>
            <person name="Ndikumana S."/>
            <person name="Pagni M."/>
            <person name="Petitpierre D."/>
            <person name="Requena N."/>
            <person name="Rosikiewicz P."/>
            <person name="Riley R."/>
            <person name="Saito K."/>
            <person name="San Clemente H."/>
            <person name="Shapiro H."/>
            <person name="van Tuinen D."/>
            <person name="Becard G."/>
            <person name="Bonfante P."/>
            <person name="Paszkowski U."/>
            <person name="Shachar-Hill Y.Y."/>
            <person name="Tuskan G.A."/>
            <person name="Young P.W."/>
            <person name="Sanders I.R."/>
            <person name="Henrissat B."/>
            <person name="Rensing S.A."/>
            <person name="Grigoriev I.V."/>
            <person name="Corradi N."/>
            <person name="Roux C."/>
            <person name="Martin F."/>
        </authorList>
    </citation>
    <scope>NUCLEOTIDE SEQUENCE [LARGE SCALE GENOMIC DNA]</scope>
    <source>
        <strain evidence="1 2">DAOM 197198</strain>
    </source>
</reference>
<dbReference type="AlphaFoldDB" id="A0A2P4PMK0"/>